<reference evidence="3 4" key="1">
    <citation type="submission" date="2016-03" db="EMBL/GenBank/DDBJ databases">
        <title>Cyphomyrmex costatus WGS genome.</title>
        <authorList>
            <person name="Nygaard S."/>
            <person name="Hu H."/>
            <person name="Boomsma J."/>
            <person name="Zhang G."/>
        </authorList>
    </citation>
    <scope>NUCLEOTIDE SEQUENCE [LARGE SCALE GENOMIC DNA]</scope>
    <source>
        <strain evidence="3">MS0001</strain>
        <tissue evidence="3">Whole body</tissue>
    </source>
</reference>
<feature type="region of interest" description="Disordered" evidence="1">
    <location>
        <begin position="49"/>
        <end position="80"/>
    </location>
</feature>
<gene>
    <name evidence="3" type="ORF">ALC62_01648</name>
</gene>
<keyword evidence="2" id="KW-1133">Transmembrane helix</keyword>
<dbReference type="EMBL" id="KQ976885">
    <property type="protein sequence ID" value="KYN07446.1"/>
    <property type="molecule type" value="Genomic_DNA"/>
</dbReference>
<proteinExistence type="predicted"/>
<feature type="non-terminal residue" evidence="3">
    <location>
        <position position="1"/>
    </location>
</feature>
<feature type="compositionally biased region" description="Basic and acidic residues" evidence="1">
    <location>
        <begin position="49"/>
        <end position="64"/>
    </location>
</feature>
<keyword evidence="2" id="KW-0812">Transmembrane</keyword>
<organism evidence="3 4">
    <name type="scientific">Cyphomyrmex costatus</name>
    <dbReference type="NCBI Taxonomy" id="456900"/>
    <lineage>
        <taxon>Eukaryota</taxon>
        <taxon>Metazoa</taxon>
        <taxon>Ecdysozoa</taxon>
        <taxon>Arthropoda</taxon>
        <taxon>Hexapoda</taxon>
        <taxon>Insecta</taxon>
        <taxon>Pterygota</taxon>
        <taxon>Neoptera</taxon>
        <taxon>Endopterygota</taxon>
        <taxon>Hymenoptera</taxon>
        <taxon>Apocrita</taxon>
        <taxon>Aculeata</taxon>
        <taxon>Formicoidea</taxon>
        <taxon>Formicidae</taxon>
        <taxon>Myrmicinae</taxon>
        <taxon>Cyphomyrmex</taxon>
    </lineage>
</organism>
<keyword evidence="2" id="KW-0472">Membrane</keyword>
<evidence type="ECO:0000256" key="1">
    <source>
        <dbReference type="SAM" id="MobiDB-lite"/>
    </source>
</evidence>
<sequence>ARDGKRDERGGGGEEKRGTREKEREEYRRHSQVCVGRLGSGVYEEEERCSRAGHSEGMARRGEELSAPLKSVGRRSPPRPRPLISPRCVANCSPPHGRSIVAILVAVVIIVVVAVIIVLIVFVGLVSASKSKRSSFVVIVVTSYFEQRELDSLFCVKERQSSR</sequence>
<feature type="region of interest" description="Disordered" evidence="1">
    <location>
        <begin position="1"/>
        <end position="28"/>
    </location>
</feature>
<dbReference type="AlphaFoldDB" id="A0A195D3L3"/>
<name>A0A195D3L3_9HYME</name>
<dbReference type="Proteomes" id="UP000078542">
    <property type="component" value="Unassembled WGS sequence"/>
</dbReference>
<accession>A0A195D3L3</accession>
<keyword evidence="4" id="KW-1185">Reference proteome</keyword>
<evidence type="ECO:0000313" key="4">
    <source>
        <dbReference type="Proteomes" id="UP000078542"/>
    </source>
</evidence>
<evidence type="ECO:0000313" key="3">
    <source>
        <dbReference type="EMBL" id="KYN07446.1"/>
    </source>
</evidence>
<feature type="transmembrane region" description="Helical" evidence="2">
    <location>
        <begin position="100"/>
        <end position="126"/>
    </location>
</feature>
<protein>
    <submittedName>
        <fullName evidence="3">Uncharacterized protein</fullName>
    </submittedName>
</protein>
<evidence type="ECO:0000256" key="2">
    <source>
        <dbReference type="SAM" id="Phobius"/>
    </source>
</evidence>